<reference evidence="2" key="1">
    <citation type="submission" date="2020-03" db="EMBL/GenBank/DDBJ databases">
        <title>The deep terrestrial virosphere.</title>
        <authorList>
            <person name="Holmfeldt K."/>
            <person name="Nilsson E."/>
            <person name="Simone D."/>
            <person name="Lopez-Fernandez M."/>
            <person name="Wu X."/>
            <person name="de Brujin I."/>
            <person name="Lundin D."/>
            <person name="Andersson A."/>
            <person name="Bertilsson S."/>
            <person name="Dopson M."/>
        </authorList>
    </citation>
    <scope>NUCLEOTIDE SEQUENCE</scope>
    <source>
        <strain evidence="4">MM171A00166</strain>
        <strain evidence="6">MM415A00140</strain>
        <strain evidence="3">MM415B00227</strain>
        <strain evidence="2">TM448A00134</strain>
        <strain evidence="5">TM448B00166</strain>
    </source>
</reference>
<evidence type="ECO:0000313" key="4">
    <source>
        <dbReference type="EMBL" id="QJB00821.1"/>
    </source>
</evidence>
<dbReference type="AlphaFoldDB" id="A0A6H1ZC08"/>
<evidence type="ECO:0000313" key="2">
    <source>
        <dbReference type="EMBL" id="QJA44720.1"/>
    </source>
</evidence>
<keyword evidence="1" id="KW-0175">Coiled coil</keyword>
<protein>
    <submittedName>
        <fullName evidence="2">Uncharacterized protein</fullName>
    </submittedName>
</protein>
<evidence type="ECO:0000256" key="1">
    <source>
        <dbReference type="SAM" id="Coils"/>
    </source>
</evidence>
<accession>A0A6H1ZC08</accession>
<organism evidence="2">
    <name type="scientific">viral metagenome</name>
    <dbReference type="NCBI Taxonomy" id="1070528"/>
    <lineage>
        <taxon>unclassified sequences</taxon>
        <taxon>metagenomes</taxon>
        <taxon>organismal metagenomes</taxon>
    </lineage>
</organism>
<feature type="coiled-coil region" evidence="1">
    <location>
        <begin position="182"/>
        <end position="209"/>
    </location>
</feature>
<evidence type="ECO:0000313" key="6">
    <source>
        <dbReference type="EMBL" id="QJI05263.1"/>
    </source>
</evidence>
<name>A0A6H1ZC08_9ZZZZ</name>
<evidence type="ECO:0000313" key="3">
    <source>
        <dbReference type="EMBL" id="QJA67401.1"/>
    </source>
</evidence>
<dbReference type="EMBL" id="MT143701">
    <property type="protein sequence ID" value="QJB00821.1"/>
    <property type="molecule type" value="Genomic_DNA"/>
</dbReference>
<dbReference type="EMBL" id="MT144594">
    <property type="protein sequence ID" value="QJH94003.1"/>
    <property type="molecule type" value="Genomic_DNA"/>
</dbReference>
<evidence type="ECO:0000313" key="5">
    <source>
        <dbReference type="EMBL" id="QJH94003.1"/>
    </source>
</evidence>
<proteinExistence type="predicted"/>
<dbReference type="EMBL" id="MT145197">
    <property type="protein sequence ID" value="QJI05263.1"/>
    <property type="molecule type" value="Genomic_DNA"/>
</dbReference>
<sequence length="236" mass="25893">MVDPNKASVTIPADPSDDLLRSMAVRYDHGLGIPGYYDQPLFGGEVVSHEKRMESAMRTMRQLHEEVVGVGFYRYPEAALASPTEVVEPAARVKELVWAESGDSFTASMLGYHYLISPSRMIGRFKLSSPDARTDYFPTAEVAKQSAQKDFEVRVLRAIEAHPPQQEPARLTPVDVANSPEAKALVSRVERLEKALETARVDAIEEAAKVAETTTASGYGEDIAATIRALSQKKEG</sequence>
<gene>
    <name evidence="4" type="ORF">MM171A00166_0064</name>
    <name evidence="6" type="ORF">MM415A00140_0013</name>
    <name evidence="3" type="ORF">MM415B00227_0063</name>
    <name evidence="2" type="ORF">TM448A00134_0054</name>
    <name evidence="5" type="ORF">TM448B00166_0047</name>
</gene>
<dbReference type="EMBL" id="MT141570">
    <property type="protein sequence ID" value="QJA67401.1"/>
    <property type="molecule type" value="Genomic_DNA"/>
</dbReference>
<dbReference type="EMBL" id="MT143979">
    <property type="protein sequence ID" value="QJA44720.1"/>
    <property type="molecule type" value="Genomic_DNA"/>
</dbReference>